<proteinExistence type="predicted"/>
<comment type="caution">
    <text evidence="2">The sequence shown here is derived from an EMBL/GenBank/DDBJ whole genome shotgun (WGS) entry which is preliminary data.</text>
</comment>
<evidence type="ECO:0000313" key="2">
    <source>
        <dbReference type="EMBL" id="GIY54866.1"/>
    </source>
</evidence>
<organism evidence="2 3">
    <name type="scientific">Caerostris darwini</name>
    <dbReference type="NCBI Taxonomy" id="1538125"/>
    <lineage>
        <taxon>Eukaryota</taxon>
        <taxon>Metazoa</taxon>
        <taxon>Ecdysozoa</taxon>
        <taxon>Arthropoda</taxon>
        <taxon>Chelicerata</taxon>
        <taxon>Arachnida</taxon>
        <taxon>Araneae</taxon>
        <taxon>Araneomorphae</taxon>
        <taxon>Entelegynae</taxon>
        <taxon>Araneoidea</taxon>
        <taxon>Araneidae</taxon>
        <taxon>Caerostris</taxon>
    </lineage>
</organism>
<evidence type="ECO:0000256" key="1">
    <source>
        <dbReference type="SAM" id="MobiDB-lite"/>
    </source>
</evidence>
<dbReference type="EMBL" id="BPLQ01010984">
    <property type="protein sequence ID" value="GIY54866.1"/>
    <property type="molecule type" value="Genomic_DNA"/>
</dbReference>
<protein>
    <submittedName>
        <fullName evidence="2">Uncharacterized protein</fullName>
    </submittedName>
</protein>
<evidence type="ECO:0000313" key="3">
    <source>
        <dbReference type="Proteomes" id="UP001054837"/>
    </source>
</evidence>
<accession>A0AAV4UAN2</accession>
<feature type="compositionally biased region" description="Basic and acidic residues" evidence="1">
    <location>
        <begin position="1"/>
        <end position="23"/>
    </location>
</feature>
<reference evidence="2 3" key="1">
    <citation type="submission" date="2021-06" db="EMBL/GenBank/DDBJ databases">
        <title>Caerostris darwini draft genome.</title>
        <authorList>
            <person name="Kono N."/>
            <person name="Arakawa K."/>
        </authorList>
    </citation>
    <scope>NUCLEOTIDE SEQUENCE [LARGE SCALE GENOMIC DNA]</scope>
</reference>
<dbReference type="Proteomes" id="UP001054837">
    <property type="component" value="Unassembled WGS sequence"/>
</dbReference>
<feature type="non-terminal residue" evidence="2">
    <location>
        <position position="1"/>
    </location>
</feature>
<feature type="region of interest" description="Disordered" evidence="1">
    <location>
        <begin position="1"/>
        <end position="58"/>
    </location>
</feature>
<gene>
    <name evidence="2" type="ORF">CDAR_248791</name>
</gene>
<sequence>GEETGKEESRDNIMGERPEDGKGGELPQSPGNEELEGPREKKKRDWERAVHRGWQEGR</sequence>
<feature type="compositionally biased region" description="Basic and acidic residues" evidence="1">
    <location>
        <begin position="36"/>
        <end position="58"/>
    </location>
</feature>
<name>A0AAV4UAN2_9ARAC</name>
<dbReference type="AlphaFoldDB" id="A0AAV4UAN2"/>
<keyword evidence="3" id="KW-1185">Reference proteome</keyword>